<dbReference type="RefSeq" id="WP_169945756.1">
    <property type="nucleotide sequence ID" value="NZ_CP053015.1"/>
</dbReference>
<feature type="domain" description="Superoxide dismutase copper/zinc binding" evidence="3">
    <location>
        <begin position="43"/>
        <end position="167"/>
    </location>
</feature>
<dbReference type="InterPro" id="IPR024134">
    <property type="entry name" value="SOD_Cu/Zn_/chaperone"/>
</dbReference>
<dbReference type="EMBL" id="CP053015">
    <property type="protein sequence ID" value="QJQ32467.1"/>
    <property type="molecule type" value="Genomic_DNA"/>
</dbReference>
<proteinExistence type="inferred from homology"/>
<feature type="signal peptide" evidence="2">
    <location>
        <begin position="1"/>
        <end position="26"/>
    </location>
</feature>
<dbReference type="AlphaFoldDB" id="A0A6M4ATM8"/>
<evidence type="ECO:0000256" key="1">
    <source>
        <dbReference type="ARBA" id="ARBA00010457"/>
    </source>
</evidence>
<dbReference type="SUPFAM" id="SSF49329">
    <property type="entry name" value="Cu,Zn superoxide dismutase-like"/>
    <property type="match status" value="1"/>
</dbReference>
<gene>
    <name evidence="4" type="ORF">GV829_08410</name>
</gene>
<dbReference type="GO" id="GO:0005507">
    <property type="term" value="F:copper ion binding"/>
    <property type="evidence" value="ECO:0007669"/>
    <property type="project" value="InterPro"/>
</dbReference>
<dbReference type="PROSITE" id="PS51257">
    <property type="entry name" value="PROKAR_LIPOPROTEIN"/>
    <property type="match status" value="1"/>
</dbReference>
<name>A0A6M4ATM8_9SPHN</name>
<evidence type="ECO:0000259" key="3">
    <source>
        <dbReference type="Pfam" id="PF00080"/>
    </source>
</evidence>
<keyword evidence="2" id="KW-0732">Signal</keyword>
<dbReference type="InterPro" id="IPR036423">
    <property type="entry name" value="SOD-like_Cu/Zn_dom_sf"/>
</dbReference>
<dbReference type="Pfam" id="PF00080">
    <property type="entry name" value="Sod_Cu"/>
    <property type="match status" value="1"/>
</dbReference>
<evidence type="ECO:0000313" key="5">
    <source>
        <dbReference type="Proteomes" id="UP000503018"/>
    </source>
</evidence>
<dbReference type="Proteomes" id="UP000503018">
    <property type="component" value="Chromosome"/>
</dbReference>
<dbReference type="PANTHER" id="PTHR10003">
    <property type="entry name" value="SUPEROXIDE DISMUTASE CU-ZN -RELATED"/>
    <property type="match status" value="1"/>
</dbReference>
<sequence>MRYAAPTLILAALTLAGCATTGPVVPAPLATGTLARADGSAVGMISVTPMAGHMHVHMRVSGFAPGTYGTHLHTTGLCEGPAFTSAGGHLNPGGAQHGRLNPAGAHMGDLPNLVIGADGTGTLDYMANVTAEALFDADGTAAIIHAVADDERTDPTGNSGARIICAVLNRAG</sequence>
<evidence type="ECO:0000313" key="4">
    <source>
        <dbReference type="EMBL" id="QJQ32467.1"/>
    </source>
</evidence>
<dbReference type="GO" id="GO:0006801">
    <property type="term" value="P:superoxide metabolic process"/>
    <property type="evidence" value="ECO:0007669"/>
    <property type="project" value="InterPro"/>
</dbReference>
<evidence type="ECO:0000256" key="2">
    <source>
        <dbReference type="SAM" id="SignalP"/>
    </source>
</evidence>
<protein>
    <submittedName>
        <fullName evidence="4">Superoxide dismutase family protein</fullName>
    </submittedName>
</protein>
<feature type="chain" id="PRO_5026891555" evidence="2">
    <location>
        <begin position="27"/>
        <end position="172"/>
    </location>
</feature>
<accession>A0A6M4ATM8</accession>
<dbReference type="Gene3D" id="2.60.40.200">
    <property type="entry name" value="Superoxide dismutase, copper/zinc binding domain"/>
    <property type="match status" value="1"/>
</dbReference>
<keyword evidence="5" id="KW-1185">Reference proteome</keyword>
<dbReference type="KEGG" id="slan:GV829_08410"/>
<dbReference type="InterPro" id="IPR001424">
    <property type="entry name" value="SOD_Cu_Zn_dom"/>
</dbReference>
<comment type="similarity">
    <text evidence="1">Belongs to the Cu-Zn superoxide dismutase family.</text>
</comment>
<organism evidence="4 5">
    <name type="scientific">Sphingomonas lacunae</name>
    <dbReference type="NCBI Taxonomy" id="2698828"/>
    <lineage>
        <taxon>Bacteria</taxon>
        <taxon>Pseudomonadati</taxon>
        <taxon>Pseudomonadota</taxon>
        <taxon>Alphaproteobacteria</taxon>
        <taxon>Sphingomonadales</taxon>
        <taxon>Sphingomonadaceae</taxon>
        <taxon>Sphingomonas</taxon>
    </lineage>
</organism>
<reference evidence="4 5" key="1">
    <citation type="submission" date="2020-01" db="EMBL/GenBank/DDBJ databases">
        <title>Sphingomonas sp. strain CSW-10.</title>
        <authorList>
            <person name="Chen W.-M."/>
        </authorList>
    </citation>
    <scope>NUCLEOTIDE SEQUENCE [LARGE SCALE GENOMIC DNA]</scope>
    <source>
        <strain evidence="4 5">CSW-10</strain>
    </source>
</reference>